<organism evidence="5 6">
    <name type="scientific">Marinimicrobium koreense</name>
    <dbReference type="NCBI Taxonomy" id="306545"/>
    <lineage>
        <taxon>Bacteria</taxon>
        <taxon>Pseudomonadati</taxon>
        <taxon>Pseudomonadota</taxon>
        <taxon>Gammaproteobacteria</taxon>
        <taxon>Cellvibrionales</taxon>
        <taxon>Cellvibrionaceae</taxon>
        <taxon>Marinimicrobium</taxon>
    </lineage>
</organism>
<dbReference type="GO" id="GO:0016020">
    <property type="term" value="C:membrane"/>
    <property type="evidence" value="ECO:0007669"/>
    <property type="project" value="InterPro"/>
</dbReference>
<evidence type="ECO:0000313" key="5">
    <source>
        <dbReference type="EMBL" id="ROQ18102.1"/>
    </source>
</evidence>
<gene>
    <name evidence="5" type="ORF">EDC38_3076</name>
</gene>
<dbReference type="CDD" id="cd01949">
    <property type="entry name" value="GGDEF"/>
    <property type="match status" value="1"/>
</dbReference>
<accession>A0A3N1NHB7</accession>
<dbReference type="NCBIfam" id="TIGR00254">
    <property type="entry name" value="GGDEF"/>
    <property type="match status" value="1"/>
</dbReference>
<dbReference type="Pfam" id="PF00563">
    <property type="entry name" value="EAL"/>
    <property type="match status" value="1"/>
</dbReference>
<dbReference type="InterPro" id="IPR035919">
    <property type="entry name" value="EAL_sf"/>
</dbReference>
<comment type="caution">
    <text evidence="5">The sequence shown here is derived from an EMBL/GenBank/DDBJ whole genome shotgun (WGS) entry which is preliminary data.</text>
</comment>
<protein>
    <submittedName>
        <fullName evidence="5">Diguanylate cyclase/phosphodiesterase</fullName>
    </submittedName>
</protein>
<dbReference type="SMART" id="SM00304">
    <property type="entry name" value="HAMP"/>
    <property type="match status" value="1"/>
</dbReference>
<dbReference type="GO" id="GO:0007165">
    <property type="term" value="P:signal transduction"/>
    <property type="evidence" value="ECO:0007669"/>
    <property type="project" value="InterPro"/>
</dbReference>
<dbReference type="PROSITE" id="PS50885">
    <property type="entry name" value="HAMP"/>
    <property type="match status" value="1"/>
</dbReference>
<dbReference type="SMART" id="SM00267">
    <property type="entry name" value="GGDEF"/>
    <property type="match status" value="1"/>
</dbReference>
<dbReference type="Pfam" id="PF00672">
    <property type="entry name" value="HAMP"/>
    <property type="match status" value="1"/>
</dbReference>
<dbReference type="SUPFAM" id="SSF141868">
    <property type="entry name" value="EAL domain-like"/>
    <property type="match status" value="1"/>
</dbReference>
<dbReference type="SUPFAM" id="SSF158472">
    <property type="entry name" value="HAMP domain-like"/>
    <property type="match status" value="1"/>
</dbReference>
<feature type="domain" description="HAMP" evidence="3">
    <location>
        <begin position="289"/>
        <end position="341"/>
    </location>
</feature>
<evidence type="ECO:0000259" key="4">
    <source>
        <dbReference type="PROSITE" id="PS50887"/>
    </source>
</evidence>
<feature type="domain" description="GGDEF" evidence="4">
    <location>
        <begin position="377"/>
        <end position="508"/>
    </location>
</feature>
<dbReference type="InterPro" id="IPR043128">
    <property type="entry name" value="Rev_trsase/Diguanyl_cyclase"/>
</dbReference>
<dbReference type="PROSITE" id="PS50883">
    <property type="entry name" value="EAL"/>
    <property type="match status" value="1"/>
</dbReference>
<dbReference type="PROSITE" id="PS50887">
    <property type="entry name" value="GGDEF"/>
    <property type="match status" value="1"/>
</dbReference>
<dbReference type="SUPFAM" id="SSF55073">
    <property type="entry name" value="Nucleotide cyclase"/>
    <property type="match status" value="1"/>
</dbReference>
<dbReference type="PANTHER" id="PTHR33121">
    <property type="entry name" value="CYCLIC DI-GMP PHOSPHODIESTERASE PDEF"/>
    <property type="match status" value="1"/>
</dbReference>
<dbReference type="InterPro" id="IPR029787">
    <property type="entry name" value="Nucleotide_cyclase"/>
</dbReference>
<feature type="domain" description="EAL" evidence="2">
    <location>
        <begin position="517"/>
        <end position="767"/>
    </location>
</feature>
<keyword evidence="1" id="KW-0472">Membrane</keyword>
<evidence type="ECO:0000313" key="6">
    <source>
        <dbReference type="Proteomes" id="UP000273643"/>
    </source>
</evidence>
<dbReference type="GO" id="GO:0071111">
    <property type="term" value="F:cyclic-guanylate-specific phosphodiesterase activity"/>
    <property type="evidence" value="ECO:0007669"/>
    <property type="project" value="InterPro"/>
</dbReference>
<dbReference type="PANTHER" id="PTHR33121:SF71">
    <property type="entry name" value="OXYGEN SENSOR PROTEIN DOSP"/>
    <property type="match status" value="1"/>
</dbReference>
<dbReference type="CDD" id="cd01948">
    <property type="entry name" value="EAL"/>
    <property type="match status" value="1"/>
</dbReference>
<feature type="transmembrane region" description="Helical" evidence="1">
    <location>
        <begin position="269"/>
        <end position="288"/>
    </location>
</feature>
<sequence length="773" mass="85765">MRTSYLAKVLLLLLGLVLLVELSSYTATRLVVRDTVTDNARLELQRGGEVFAELIQARAEQLSLSAEVLTDDFGFKEAVAVADAPTLVSALENHAARINADIALVADQQGDLVASTQPLSEASWNYLRRYTQVQEARTQQRSLMIDGRPYQFVISDVRAPLPLGVAGLGFEIDNRLTETLKRLTGLEISFVSLEEDGARYLSGTLSGSQRQALLGWLSESSPATETVITTEQHMTLMLPVAEQPTPLAAVLQVPLEQVMAPFARLNGQLLWIALGFSIIAALLAVLLARSVTQPVSALANVARRIAGGYYDTPVPVRSRDELGELAQGFTRMQSAIAEREQQILYQARHDQLTGLINRSQLFPELESAIEKATWSEQRFTLMVLDIDNFTRVNDALSPEMGDRVLAEVGRRLLDQAGPDDRVARLGSDEFALMLWQVGEDEVQTRAEALLEGFADNIQLDDLHLGVDINLGVVLYPNDGDQPETLLRRANLALNQGRLEQQRVSRYETGWDESHLRRLALFGEFRQALEDSQLDVYYQPKLWLDDSGSLGAEALVRWRHPEMGMINPEEFVAVAESTGQIGLLTRWVLRRAITQAANWSVPAHLSVNLSALDLLDDDLPDFVVGLLSETELPPERLCLEITESAIMREADKSLHNLERLRAQGISLSIDDFGTGYSSLSQLKKLPVSELKIDKSFILNLDQSEDDQLIVRSTIDLGHTLGLTITAEGVENQAIEKLLLALGCDRVQGFYYSKPLPHRDFLDWLSGAERLEVNA</sequence>
<dbReference type="RefSeq" id="WP_123639419.1">
    <property type="nucleotide sequence ID" value="NZ_RJUK01000003.1"/>
</dbReference>
<proteinExistence type="predicted"/>
<evidence type="ECO:0000256" key="1">
    <source>
        <dbReference type="SAM" id="Phobius"/>
    </source>
</evidence>
<reference evidence="5 6" key="1">
    <citation type="submission" date="2018-11" db="EMBL/GenBank/DDBJ databases">
        <title>Genomic Encyclopedia of Type Strains, Phase IV (KMG-IV): sequencing the most valuable type-strain genomes for metagenomic binning, comparative biology and taxonomic classification.</title>
        <authorList>
            <person name="Goeker M."/>
        </authorList>
    </citation>
    <scope>NUCLEOTIDE SEQUENCE [LARGE SCALE GENOMIC DNA]</scope>
    <source>
        <strain evidence="5 6">DSM 16974</strain>
    </source>
</reference>
<dbReference type="CDD" id="cd06225">
    <property type="entry name" value="HAMP"/>
    <property type="match status" value="1"/>
</dbReference>
<dbReference type="Pfam" id="PF00990">
    <property type="entry name" value="GGDEF"/>
    <property type="match status" value="1"/>
</dbReference>
<keyword evidence="1" id="KW-0812">Transmembrane</keyword>
<evidence type="ECO:0000259" key="2">
    <source>
        <dbReference type="PROSITE" id="PS50883"/>
    </source>
</evidence>
<dbReference type="Proteomes" id="UP000273643">
    <property type="component" value="Unassembled WGS sequence"/>
</dbReference>
<dbReference type="SMART" id="SM00052">
    <property type="entry name" value="EAL"/>
    <property type="match status" value="1"/>
</dbReference>
<dbReference type="EMBL" id="RJUK01000003">
    <property type="protein sequence ID" value="ROQ18102.1"/>
    <property type="molecule type" value="Genomic_DNA"/>
</dbReference>
<dbReference type="OrthoDB" id="9804951at2"/>
<keyword evidence="6" id="KW-1185">Reference proteome</keyword>
<dbReference type="Gene3D" id="3.30.70.270">
    <property type="match status" value="1"/>
</dbReference>
<name>A0A3N1NHB7_9GAMM</name>
<dbReference type="InterPro" id="IPR001633">
    <property type="entry name" value="EAL_dom"/>
</dbReference>
<dbReference type="InterPro" id="IPR000160">
    <property type="entry name" value="GGDEF_dom"/>
</dbReference>
<dbReference type="Gene3D" id="3.20.20.450">
    <property type="entry name" value="EAL domain"/>
    <property type="match status" value="1"/>
</dbReference>
<dbReference type="AlphaFoldDB" id="A0A3N1NHB7"/>
<dbReference type="InterPro" id="IPR003660">
    <property type="entry name" value="HAMP_dom"/>
</dbReference>
<dbReference type="Gene3D" id="6.10.340.10">
    <property type="match status" value="1"/>
</dbReference>
<keyword evidence="1" id="KW-1133">Transmembrane helix</keyword>
<evidence type="ECO:0000259" key="3">
    <source>
        <dbReference type="PROSITE" id="PS50885"/>
    </source>
</evidence>
<dbReference type="InterPro" id="IPR050706">
    <property type="entry name" value="Cyclic-di-GMP_PDE-like"/>
</dbReference>